<keyword evidence="2" id="KW-0614">Plasmid</keyword>
<keyword evidence="1" id="KW-0732">Signal</keyword>
<reference evidence="3 5" key="2">
    <citation type="submission" date="2018-06" db="EMBL/GenBank/DDBJ databases">
        <authorList>
            <consortium name="Pathogen Informatics"/>
            <person name="Doyle S."/>
        </authorList>
    </citation>
    <scope>NUCLEOTIDE SEQUENCE [LARGE SCALE GENOMIC DNA]</scope>
    <source>
        <strain evidence="3 5">NCTC12120</strain>
    </source>
</reference>
<organism evidence="2 4">
    <name type="scientific">Cedecea neteri</name>
    <dbReference type="NCBI Taxonomy" id="158822"/>
    <lineage>
        <taxon>Bacteria</taxon>
        <taxon>Pseudomonadati</taxon>
        <taxon>Pseudomonadota</taxon>
        <taxon>Gammaproteobacteria</taxon>
        <taxon>Enterobacterales</taxon>
        <taxon>Enterobacteriaceae</taxon>
        <taxon>Cedecea</taxon>
    </lineage>
</organism>
<dbReference type="Proteomes" id="UP000217979">
    <property type="component" value="Plasmid unnamed"/>
</dbReference>
<dbReference type="AlphaFoldDB" id="A0A291E654"/>
<sequence length="478" mass="53025">MSTGRNSRLLIGLFALFGMSVVYHPSATADTSLDQKFHDIANELNTRMNKVDGCGSEPAWTCSGLVMRSTNYLTSKPDATITSHYYIRKDTNTKNLYSESVGIVLESSHANLDSRLQCIYPRDADTVNDLSGYNRSAENYHCSDKNTQSDVNDLSSCKHSLSDRTGDTTDAWYTAFTKHYPDREQEGRKQCSFSVKDPAQFAAAIKASADNHNIIKNNALNASWNELVVKPWGETDMPQIKAVFYANQAGKGFVDADFTVAKKLAEQYQQKTGKAIPVVKIDLVTSRVELTTWRPDNTDTPGKNLLKNDLSDLSITGTGSVDTWPDGSSHDDWTVGSTVLSDKTPVEVLGETNSGLPSRRFHSAVKLAVNNKPGRIYARVHLTEGVNYVIKWTGARDNYQATNLSETDQYTWRIGDSAVETAAYDHQETVVTTTEWKDREYSFTPKKSAEYYLSVRGKARSDGKSRGALLTHVSISVK</sequence>
<evidence type="ECO:0000313" key="5">
    <source>
        <dbReference type="Proteomes" id="UP000251197"/>
    </source>
</evidence>
<evidence type="ECO:0000313" key="3">
    <source>
        <dbReference type="EMBL" id="SQC91978.1"/>
    </source>
</evidence>
<reference evidence="2 4" key="1">
    <citation type="submission" date="2017-09" db="EMBL/GenBank/DDBJ databases">
        <title>FDA dAtabase for Regulatory Grade micrObial Sequences (FDA-ARGOS): Supporting development and validation of Infectious Disease Dx tests.</title>
        <authorList>
            <person name="Minogue T."/>
            <person name="Wolcott M."/>
            <person name="Wasieloski L."/>
            <person name="Aguilar W."/>
            <person name="Moore D."/>
            <person name="Tallon L."/>
            <person name="Sadzewicz L."/>
            <person name="Ott S."/>
            <person name="Zhao X."/>
            <person name="Nagaraj S."/>
            <person name="Vavikolanu K."/>
            <person name="Aluvathingal J."/>
            <person name="Nadendla S."/>
            <person name="Sichtig H."/>
        </authorList>
    </citation>
    <scope>NUCLEOTIDE SEQUENCE [LARGE SCALE GENOMIC DNA]</scope>
    <source>
        <strain evidence="2 4">FDAARGOS_392</strain>
        <plasmid evidence="4">Plasmid unnamed</plasmid>
        <plasmid evidence="2">unnamed</plasmid>
    </source>
</reference>
<evidence type="ECO:0000313" key="2">
    <source>
        <dbReference type="EMBL" id="ATF95368.1"/>
    </source>
</evidence>
<protein>
    <submittedName>
        <fullName evidence="2">Uncharacterized protein</fullName>
    </submittedName>
</protein>
<dbReference type="EMBL" id="UAVU01000009">
    <property type="protein sequence ID" value="SQC91978.1"/>
    <property type="molecule type" value="Genomic_DNA"/>
</dbReference>
<feature type="chain" id="PRO_5036034860" evidence="1">
    <location>
        <begin position="30"/>
        <end position="478"/>
    </location>
</feature>
<geneLocation type="plasmid" evidence="2">
    <name>unnamed</name>
</geneLocation>
<evidence type="ECO:0000313" key="4">
    <source>
        <dbReference type="Proteomes" id="UP000217979"/>
    </source>
</evidence>
<name>A0A291E654_9ENTR</name>
<proteinExistence type="predicted"/>
<dbReference type="Proteomes" id="UP000251197">
    <property type="component" value="Unassembled WGS sequence"/>
</dbReference>
<feature type="signal peptide" evidence="1">
    <location>
        <begin position="1"/>
        <end position="29"/>
    </location>
</feature>
<dbReference type="EMBL" id="CP023526">
    <property type="protein sequence ID" value="ATF95368.1"/>
    <property type="molecule type" value="Genomic_DNA"/>
</dbReference>
<gene>
    <name evidence="2" type="ORF">CO704_25060</name>
    <name evidence="3" type="ORF">NCTC12120_05160</name>
</gene>
<evidence type="ECO:0000256" key="1">
    <source>
        <dbReference type="SAM" id="SignalP"/>
    </source>
</evidence>
<dbReference type="RefSeq" id="WP_061277064.1">
    <property type="nucleotide sequence ID" value="NZ_CP023526.1"/>
</dbReference>
<accession>A0A291E654</accession>